<sequence>MPPSPAAPRARAPRSDAAPGAPARSGAPSSPEEIQAALDARRAALAADAEALGERLAPAAVKAAAARRASAALAAARGCAAEAGTQARSFVDAHRHDSPAQVAKSAAMRVKRFLDDAADGDPLALGVVSLAGIVLAGGGITSLVRLARADRRQAFAAE</sequence>
<dbReference type="EMBL" id="CP159989">
    <property type="protein sequence ID" value="XCP82708.1"/>
    <property type="molecule type" value="Genomic_DNA"/>
</dbReference>
<feature type="compositionally biased region" description="Low complexity" evidence="1">
    <location>
        <begin position="7"/>
        <end position="31"/>
    </location>
</feature>
<accession>A0AAU8N2U7</accession>
<dbReference type="RefSeq" id="WP_366180945.1">
    <property type="nucleotide sequence ID" value="NZ_CP159989.1"/>
</dbReference>
<gene>
    <name evidence="3" type="ORF">ABXS69_02015</name>
</gene>
<proteinExistence type="predicted"/>
<name>A0AAU8N2U7_9ACTO</name>
<dbReference type="AlphaFoldDB" id="A0AAU8N2U7"/>
<keyword evidence="2" id="KW-1133">Transmembrane helix</keyword>
<keyword evidence="2" id="KW-0472">Membrane</keyword>
<feature type="region of interest" description="Disordered" evidence="1">
    <location>
        <begin position="1"/>
        <end position="34"/>
    </location>
</feature>
<evidence type="ECO:0000256" key="1">
    <source>
        <dbReference type="SAM" id="MobiDB-lite"/>
    </source>
</evidence>
<keyword evidence="2" id="KW-0812">Transmembrane</keyword>
<protein>
    <recommendedName>
        <fullName evidence="4">DUF3618 domain-containing protein</fullName>
    </recommendedName>
</protein>
<reference evidence="3" key="1">
    <citation type="submission" date="2024-05" db="EMBL/GenBank/DDBJ databases">
        <title>Draft genome assemblies of 36 bacteria isolated from hibernating arctic ground squirrels.</title>
        <authorList>
            <person name="McKee H."/>
            <person name="Mullen L."/>
            <person name="Drown D.M."/>
            <person name="Duddleston K.N."/>
        </authorList>
    </citation>
    <scope>NUCLEOTIDE SEQUENCE</scope>
    <source>
        <strain evidence="3">AR004</strain>
    </source>
</reference>
<organism evidence="3">
    <name type="scientific">Actinomyces timonensis</name>
    <dbReference type="NCBI Taxonomy" id="1288391"/>
    <lineage>
        <taxon>Bacteria</taxon>
        <taxon>Bacillati</taxon>
        <taxon>Actinomycetota</taxon>
        <taxon>Actinomycetes</taxon>
        <taxon>Actinomycetales</taxon>
        <taxon>Actinomycetaceae</taxon>
        <taxon>Actinomyces</taxon>
    </lineage>
</organism>
<evidence type="ECO:0000256" key="2">
    <source>
        <dbReference type="SAM" id="Phobius"/>
    </source>
</evidence>
<evidence type="ECO:0000313" key="3">
    <source>
        <dbReference type="EMBL" id="XCP82708.1"/>
    </source>
</evidence>
<feature type="transmembrane region" description="Helical" evidence="2">
    <location>
        <begin position="123"/>
        <end position="144"/>
    </location>
</feature>
<evidence type="ECO:0008006" key="4">
    <source>
        <dbReference type="Google" id="ProtNLM"/>
    </source>
</evidence>